<feature type="chain" id="PRO_5039069511" description="Lipoprotein" evidence="1">
    <location>
        <begin position="22"/>
        <end position="158"/>
    </location>
</feature>
<dbReference type="AlphaFoldDB" id="A0A150KUL8"/>
<comment type="caution">
    <text evidence="2">The sequence shown here is derived from an EMBL/GenBank/DDBJ whole genome shotgun (WGS) entry which is preliminary data.</text>
</comment>
<keyword evidence="1" id="KW-0732">Signal</keyword>
<accession>A0A150KUL8</accession>
<dbReference type="PROSITE" id="PS51257">
    <property type="entry name" value="PROKAR_LIPOPROTEIN"/>
    <property type="match status" value="1"/>
</dbReference>
<dbReference type="RefSeq" id="WP_066232396.1">
    <property type="nucleotide sequence ID" value="NZ_JBHUWL010000004.1"/>
</dbReference>
<sequence>MLKNKYTFIGFLTILSILLCACSGNKEEIKIDKKNSLSTIFIQKVENNSSSEGMTKIVKDKKMVEKILSMVEGLKVKKSNSKYIFDEMKTQNTYSFGFFENEKIQSGEKKVPYAFYVLNDGIFVFTHNDVGSIKKTRITIDKHKNLFSKMKQLLEINF</sequence>
<dbReference type="PATRIC" id="fig|46224.3.peg.3505"/>
<gene>
    <name evidence="2" type="ORF">B4102_3369</name>
</gene>
<evidence type="ECO:0000313" key="2">
    <source>
        <dbReference type="EMBL" id="KYD03519.1"/>
    </source>
</evidence>
<evidence type="ECO:0008006" key="4">
    <source>
        <dbReference type="Google" id="ProtNLM"/>
    </source>
</evidence>
<proteinExistence type="predicted"/>
<feature type="signal peptide" evidence="1">
    <location>
        <begin position="1"/>
        <end position="21"/>
    </location>
</feature>
<dbReference type="Proteomes" id="UP000075666">
    <property type="component" value="Unassembled WGS sequence"/>
</dbReference>
<keyword evidence="3" id="KW-1185">Reference proteome</keyword>
<evidence type="ECO:0000256" key="1">
    <source>
        <dbReference type="SAM" id="SignalP"/>
    </source>
</evidence>
<reference evidence="2 3" key="1">
    <citation type="submission" date="2016-01" db="EMBL/GenBank/DDBJ databases">
        <title>Genome Sequences of Twelve Sporeforming Bacillus Species Isolated from Foods.</title>
        <authorList>
            <person name="Berendsen E.M."/>
            <person name="Wells-Bennik M.H."/>
            <person name="Krawcyk A.O."/>
            <person name="De Jong A."/>
            <person name="Holsappel S."/>
            <person name="Eijlander R.T."/>
            <person name="Kuipers O.P."/>
        </authorList>
    </citation>
    <scope>NUCLEOTIDE SEQUENCE [LARGE SCALE GENOMIC DNA]</scope>
    <source>
        <strain evidence="2 3">B4102</strain>
    </source>
</reference>
<evidence type="ECO:0000313" key="3">
    <source>
        <dbReference type="Proteomes" id="UP000075666"/>
    </source>
</evidence>
<name>A0A150KUL8_9BACI</name>
<dbReference type="EMBL" id="LQYN01000068">
    <property type="protein sequence ID" value="KYD03519.1"/>
    <property type="molecule type" value="Genomic_DNA"/>
</dbReference>
<protein>
    <recommendedName>
        <fullName evidence="4">Lipoprotein</fullName>
    </recommendedName>
</protein>
<organism evidence="2 3">
    <name type="scientific">Heyndrickxia sporothermodurans</name>
    <dbReference type="NCBI Taxonomy" id="46224"/>
    <lineage>
        <taxon>Bacteria</taxon>
        <taxon>Bacillati</taxon>
        <taxon>Bacillota</taxon>
        <taxon>Bacilli</taxon>
        <taxon>Bacillales</taxon>
        <taxon>Bacillaceae</taxon>
        <taxon>Heyndrickxia</taxon>
    </lineage>
</organism>
<dbReference type="STRING" id="46224.B4102_3369"/>